<dbReference type="PANTHER" id="PTHR12598:SF0">
    <property type="entry name" value="COPPER HOMEOSTASIS PROTEIN CUTC HOMOLOG"/>
    <property type="match status" value="1"/>
</dbReference>
<dbReference type="Gene3D" id="3.20.20.380">
    <property type="entry name" value="Copper homeostasis (CutC) domain"/>
    <property type="match status" value="1"/>
</dbReference>
<accession>A0A0U1HSL3</accession>
<dbReference type="Proteomes" id="UP000042054">
    <property type="component" value="Unassembled WGS sequence"/>
</dbReference>
<dbReference type="Pfam" id="PF03932">
    <property type="entry name" value="CutC"/>
    <property type="match status" value="1"/>
</dbReference>
<evidence type="ECO:0000313" key="3">
    <source>
        <dbReference type="EMBL" id="CQI90103.1"/>
    </source>
</evidence>
<dbReference type="GO" id="GO:0005737">
    <property type="term" value="C:cytoplasm"/>
    <property type="evidence" value="ECO:0007669"/>
    <property type="project" value="UniProtKB-SubCell"/>
</dbReference>
<comment type="subcellular location">
    <subcellularLocation>
        <location evidence="2">Cytoplasm</location>
    </subcellularLocation>
</comment>
<dbReference type="GO" id="GO:0005507">
    <property type="term" value="F:copper ion binding"/>
    <property type="evidence" value="ECO:0007669"/>
    <property type="project" value="TreeGrafter"/>
</dbReference>
<comment type="similarity">
    <text evidence="1 2">Belongs to the CutC family.</text>
</comment>
<dbReference type="InterPro" id="IPR036822">
    <property type="entry name" value="CutC-like_dom_sf"/>
</dbReference>
<dbReference type="FunFam" id="3.20.20.380:FF:000001">
    <property type="entry name" value="Copper homeostasis protein CutC"/>
    <property type="match status" value="1"/>
</dbReference>
<dbReference type="STRING" id="29485.CH64_393"/>
<dbReference type="InterPro" id="IPR005627">
    <property type="entry name" value="CutC-like"/>
</dbReference>
<evidence type="ECO:0000256" key="2">
    <source>
        <dbReference type="HAMAP-Rule" id="MF_00795"/>
    </source>
</evidence>
<evidence type="ECO:0000313" key="4">
    <source>
        <dbReference type="Proteomes" id="UP000042054"/>
    </source>
</evidence>
<name>A0A0U1HSL3_YERRO</name>
<reference evidence="3 4" key="1">
    <citation type="submission" date="2015-03" db="EMBL/GenBank/DDBJ databases">
        <authorList>
            <person name="Murphy D."/>
        </authorList>
    </citation>
    <scope>NUCLEOTIDE SEQUENCE [LARGE SCALE GENOMIC DNA]</scope>
    <source>
        <strain evidence="3 4">68/02</strain>
    </source>
</reference>
<dbReference type="HAMAP" id="MF_00795">
    <property type="entry name" value="CutC"/>
    <property type="match status" value="1"/>
</dbReference>
<organism evidence="3 4">
    <name type="scientific">Yersinia rohdei</name>
    <dbReference type="NCBI Taxonomy" id="29485"/>
    <lineage>
        <taxon>Bacteria</taxon>
        <taxon>Pseudomonadati</taxon>
        <taxon>Pseudomonadota</taxon>
        <taxon>Gammaproteobacteria</taxon>
        <taxon>Enterobacterales</taxon>
        <taxon>Yersiniaceae</taxon>
        <taxon>Yersinia</taxon>
    </lineage>
</organism>
<comment type="caution">
    <text evidence="2">Once thought to be involved in copper homeostasis, experiments in E.coli have shown this is not the case.</text>
</comment>
<proteinExistence type="inferred from homology"/>
<protein>
    <recommendedName>
        <fullName evidence="2">PF03932 family protein CutC</fullName>
    </recommendedName>
</protein>
<dbReference type="PANTHER" id="PTHR12598">
    <property type="entry name" value="COPPER HOMEOSTASIS PROTEIN CUTC"/>
    <property type="match status" value="1"/>
</dbReference>
<keyword evidence="2" id="KW-0963">Cytoplasm</keyword>
<evidence type="ECO:0000256" key="1">
    <source>
        <dbReference type="ARBA" id="ARBA00007768"/>
    </source>
</evidence>
<dbReference type="EMBL" id="CTKE01000008">
    <property type="protein sequence ID" value="CQI90103.1"/>
    <property type="molecule type" value="Genomic_DNA"/>
</dbReference>
<dbReference type="SUPFAM" id="SSF110395">
    <property type="entry name" value="CutC-like"/>
    <property type="match status" value="1"/>
</dbReference>
<sequence>MYYCSGIHQAGEIMTILEICCYSVDCALVAEKAGADRIELCCGQSEGGLTPSIGALMQAREKVTIPVHPIVRPRGGDFCYSHNDFDIIKNDVARIRDMGFAGVVVGVLDDGGHIDMLRMREIMAVSGDMAVTFHRAFDMCQNPMIALQQLTSLGVARILTSGQQQNAELGLALLKDLVAATQDKGPVIMAGAGVRLANIQKFIDAGIRELHSSAGRNVPSTMKYRKAGVTMCANSDVDEFSHYCVDADVVEAMKSCLSIATQLPQSA</sequence>
<gene>
    <name evidence="2 3" type="primary">cutC</name>
    <name evidence="3" type="ORF">ERS008555_01943</name>
</gene>
<dbReference type="AlphaFoldDB" id="A0A0U1HSL3"/>
<dbReference type="NCBIfam" id="NF008603">
    <property type="entry name" value="PRK11572.1"/>
    <property type="match status" value="1"/>
</dbReference>